<evidence type="ECO:0000313" key="1">
    <source>
        <dbReference type="EMBL" id="MBA0611373.1"/>
    </source>
</evidence>
<dbReference type="PANTHER" id="PTHR35021:SF8">
    <property type="entry name" value="FIBER PROTEIN FB17"/>
    <property type="match status" value="1"/>
</dbReference>
<accession>A0A7J8RCP2</accession>
<dbReference type="AlphaFoldDB" id="A0A7J8RCP2"/>
<dbReference type="EMBL" id="JABFAC010000004">
    <property type="protein sequence ID" value="MBA0611373.1"/>
    <property type="molecule type" value="Genomic_DNA"/>
</dbReference>
<organism evidence="1 2">
    <name type="scientific">Gossypium davidsonii</name>
    <name type="common">Davidson's cotton</name>
    <name type="synonym">Gossypium klotzschianum subsp. davidsonii</name>
    <dbReference type="NCBI Taxonomy" id="34287"/>
    <lineage>
        <taxon>Eukaryota</taxon>
        <taxon>Viridiplantae</taxon>
        <taxon>Streptophyta</taxon>
        <taxon>Embryophyta</taxon>
        <taxon>Tracheophyta</taxon>
        <taxon>Spermatophyta</taxon>
        <taxon>Magnoliopsida</taxon>
        <taxon>eudicotyledons</taxon>
        <taxon>Gunneridae</taxon>
        <taxon>Pentapetalae</taxon>
        <taxon>rosids</taxon>
        <taxon>malvids</taxon>
        <taxon>Malvales</taxon>
        <taxon>Malvaceae</taxon>
        <taxon>Malvoideae</taxon>
        <taxon>Gossypium</taxon>
    </lineage>
</organism>
<dbReference type="PANTHER" id="PTHR35021">
    <property type="match status" value="1"/>
</dbReference>
<evidence type="ECO:0000313" key="2">
    <source>
        <dbReference type="Proteomes" id="UP000593561"/>
    </source>
</evidence>
<evidence type="ECO:0008006" key="3">
    <source>
        <dbReference type="Google" id="ProtNLM"/>
    </source>
</evidence>
<dbReference type="Proteomes" id="UP000593561">
    <property type="component" value="Unassembled WGS sequence"/>
</dbReference>
<reference evidence="1 2" key="1">
    <citation type="journal article" date="2019" name="Genome Biol. Evol.">
        <title>Insights into the evolution of the New World diploid cottons (Gossypium, subgenus Houzingenia) based on genome sequencing.</title>
        <authorList>
            <person name="Grover C.E."/>
            <person name="Arick M.A. 2nd"/>
            <person name="Thrash A."/>
            <person name="Conover J.L."/>
            <person name="Sanders W.S."/>
            <person name="Peterson D.G."/>
            <person name="Frelichowski J.E."/>
            <person name="Scheffler J.A."/>
            <person name="Scheffler B.E."/>
            <person name="Wendel J.F."/>
        </authorList>
    </citation>
    <scope>NUCLEOTIDE SEQUENCE [LARGE SCALE GENOMIC DNA]</scope>
    <source>
        <strain evidence="1">27</strain>
        <tissue evidence="1">Leaf</tissue>
    </source>
</reference>
<comment type="caution">
    <text evidence="1">The sequence shown here is derived from an EMBL/GenBank/DDBJ whole genome shotgun (WGS) entry which is preliminary data.</text>
</comment>
<gene>
    <name evidence="1" type="ORF">Godav_012067</name>
</gene>
<proteinExistence type="predicted"/>
<name>A0A7J8RCP2_GOSDV</name>
<keyword evidence="2" id="KW-1185">Reference proteome</keyword>
<protein>
    <recommendedName>
        <fullName evidence="3">Fiber protein Fb17</fullName>
    </recommendedName>
</protein>
<sequence>MVGRFSVPLRLAIIANRIKDGFGDITSRSSQSDCAAKPTYLLFCAAIKEMDDLKLDQVNETKLLLWRDAINNALKLQFNVDFAIKHLFKIARAYFGFKVMEGKSGEEMLKLKNVDGNMEVPEACLREAEFFCGKPLSAGLVRYNRSVECDTAAKVVEAENITMAEENANHKEKEATPRRMSEEYRKPNVTEQHKKLKAELEEENATVFEGISSASEQGKVVEKFMEQLNANVKSEVDYSHFEILEKGLGKDLIMVGRFNVPLRLAPIAHRIYDIYGDITASSTQSDCAAKPSYILFCAAIKEMDDLQPDQVNETKILLWRDAINNAHNLQFGVGFAIKHLKRIARAYIGFKAMKRKSNTKDMLNNKDGFVEDCFREAKYILGIGLFH</sequence>